<feature type="non-terminal residue" evidence="1">
    <location>
        <position position="85"/>
    </location>
</feature>
<name>X0ZZD8_9ZZZZ</name>
<organism evidence="1">
    <name type="scientific">marine sediment metagenome</name>
    <dbReference type="NCBI Taxonomy" id="412755"/>
    <lineage>
        <taxon>unclassified sequences</taxon>
        <taxon>metagenomes</taxon>
        <taxon>ecological metagenomes</taxon>
    </lineage>
</organism>
<comment type="caution">
    <text evidence="1">The sequence shown here is derived from an EMBL/GenBank/DDBJ whole genome shotgun (WGS) entry which is preliminary data.</text>
</comment>
<sequence length="85" mass="10283">MWCYRFREDSFWQGYCRRISIERIPSILIDLKGDLSSLGLLFDKISDEFFELWSEAGIRVQNPKEKAKQELKNHLSQLNKWVFQR</sequence>
<reference evidence="1" key="1">
    <citation type="journal article" date="2014" name="Front. Microbiol.">
        <title>High frequency of phylogenetically diverse reductive dehalogenase-homologous genes in deep subseafloor sedimentary metagenomes.</title>
        <authorList>
            <person name="Kawai M."/>
            <person name="Futagami T."/>
            <person name="Toyoda A."/>
            <person name="Takaki Y."/>
            <person name="Nishi S."/>
            <person name="Hori S."/>
            <person name="Arai W."/>
            <person name="Tsubouchi T."/>
            <person name="Morono Y."/>
            <person name="Uchiyama I."/>
            <person name="Ito T."/>
            <person name="Fujiyama A."/>
            <person name="Inagaki F."/>
            <person name="Takami H."/>
        </authorList>
    </citation>
    <scope>NUCLEOTIDE SEQUENCE</scope>
    <source>
        <strain evidence="1">Expedition CK06-06</strain>
    </source>
</reference>
<accession>X0ZZD8</accession>
<dbReference type="AlphaFoldDB" id="X0ZZD8"/>
<proteinExistence type="predicted"/>
<gene>
    <name evidence="1" type="ORF">S01H4_34734</name>
</gene>
<evidence type="ECO:0000313" key="1">
    <source>
        <dbReference type="EMBL" id="GAG74919.1"/>
    </source>
</evidence>
<protein>
    <submittedName>
        <fullName evidence="1">Uncharacterized protein</fullName>
    </submittedName>
</protein>
<dbReference type="EMBL" id="BART01018394">
    <property type="protein sequence ID" value="GAG74919.1"/>
    <property type="molecule type" value="Genomic_DNA"/>
</dbReference>